<accession>A0ABU6NCE0</accession>
<organism evidence="1 2">
    <name type="scientific">Bacillus xiapuensis</name>
    <dbReference type="NCBI Taxonomy" id="2014075"/>
    <lineage>
        <taxon>Bacteria</taxon>
        <taxon>Bacillati</taxon>
        <taxon>Bacillota</taxon>
        <taxon>Bacilli</taxon>
        <taxon>Bacillales</taxon>
        <taxon>Bacillaceae</taxon>
        <taxon>Bacillus</taxon>
    </lineage>
</organism>
<dbReference type="Proteomes" id="UP001330749">
    <property type="component" value="Unassembled WGS sequence"/>
</dbReference>
<reference evidence="1 2" key="1">
    <citation type="submission" date="2023-03" db="EMBL/GenBank/DDBJ databases">
        <title>Bacillus Genome Sequencing.</title>
        <authorList>
            <person name="Dunlap C."/>
        </authorList>
    </citation>
    <scope>NUCLEOTIDE SEQUENCE [LARGE SCALE GENOMIC DNA]</scope>
    <source>
        <strain evidence="1 2">B-14544</strain>
    </source>
</reference>
<evidence type="ECO:0000313" key="2">
    <source>
        <dbReference type="Proteomes" id="UP001330749"/>
    </source>
</evidence>
<sequence length="61" mass="7224">MKKINWSFNYRKGDWVVIIIGILLCKNFIEGEYLNAILNALILIWNEIAQLRDKICENKLN</sequence>
<name>A0ABU6NCE0_9BACI</name>
<proteinExistence type="predicted"/>
<protein>
    <submittedName>
        <fullName evidence="1">Uncharacterized protein</fullName>
    </submittedName>
</protein>
<dbReference type="EMBL" id="JARMQG010000084">
    <property type="protein sequence ID" value="MED3562385.1"/>
    <property type="molecule type" value="Genomic_DNA"/>
</dbReference>
<gene>
    <name evidence="1" type="ORF">P4447_07945</name>
</gene>
<keyword evidence="2" id="KW-1185">Reference proteome</keyword>
<dbReference type="RefSeq" id="WP_327967306.1">
    <property type="nucleotide sequence ID" value="NZ_JARMQG010000084.1"/>
</dbReference>
<evidence type="ECO:0000313" key="1">
    <source>
        <dbReference type="EMBL" id="MED3562385.1"/>
    </source>
</evidence>
<comment type="caution">
    <text evidence="1">The sequence shown here is derived from an EMBL/GenBank/DDBJ whole genome shotgun (WGS) entry which is preliminary data.</text>
</comment>